<accession>A0ACB8YD67</accession>
<protein>
    <submittedName>
        <fullName evidence="1">Uncharacterized protein</fullName>
    </submittedName>
</protein>
<gene>
    <name evidence="1" type="ORF">L1987_83821</name>
</gene>
<evidence type="ECO:0000313" key="2">
    <source>
        <dbReference type="Proteomes" id="UP001056120"/>
    </source>
</evidence>
<dbReference type="EMBL" id="CM042045">
    <property type="protein sequence ID" value="KAI3683318.1"/>
    <property type="molecule type" value="Genomic_DNA"/>
</dbReference>
<organism evidence="1 2">
    <name type="scientific">Smallanthus sonchifolius</name>
    <dbReference type="NCBI Taxonomy" id="185202"/>
    <lineage>
        <taxon>Eukaryota</taxon>
        <taxon>Viridiplantae</taxon>
        <taxon>Streptophyta</taxon>
        <taxon>Embryophyta</taxon>
        <taxon>Tracheophyta</taxon>
        <taxon>Spermatophyta</taxon>
        <taxon>Magnoliopsida</taxon>
        <taxon>eudicotyledons</taxon>
        <taxon>Gunneridae</taxon>
        <taxon>Pentapetalae</taxon>
        <taxon>asterids</taxon>
        <taxon>campanulids</taxon>
        <taxon>Asterales</taxon>
        <taxon>Asteraceae</taxon>
        <taxon>Asteroideae</taxon>
        <taxon>Heliantheae alliance</taxon>
        <taxon>Millerieae</taxon>
        <taxon>Smallanthus</taxon>
    </lineage>
</organism>
<reference evidence="1 2" key="2">
    <citation type="journal article" date="2022" name="Mol. Ecol. Resour.">
        <title>The genomes of chicory, endive, great burdock and yacon provide insights into Asteraceae paleo-polyploidization history and plant inulin production.</title>
        <authorList>
            <person name="Fan W."/>
            <person name="Wang S."/>
            <person name="Wang H."/>
            <person name="Wang A."/>
            <person name="Jiang F."/>
            <person name="Liu H."/>
            <person name="Zhao H."/>
            <person name="Xu D."/>
            <person name="Zhang Y."/>
        </authorList>
    </citation>
    <scope>NUCLEOTIDE SEQUENCE [LARGE SCALE GENOMIC DNA]</scope>
    <source>
        <strain evidence="2">cv. Yunnan</strain>
        <tissue evidence="1">Leaves</tissue>
    </source>
</reference>
<comment type="caution">
    <text evidence="1">The sequence shown here is derived from an EMBL/GenBank/DDBJ whole genome shotgun (WGS) entry which is preliminary data.</text>
</comment>
<proteinExistence type="predicted"/>
<sequence length="459" mass="51426">MEGHDNFFGGSPVVVGRHNTVVPPPQPPPAPARGFLELQRKEEILKPKLKALHWDKVKSSLEKAMVWDQLKFSSFQLNEEMIETLFMAKSSTMAPNHSTNEPMVRPMAADVTHRNRVLEPHKSRNIAILLRAFNLTIDEVCECILQGNVDSLGSELLGSLLKMAPTMEEEIGLKEMNDALFDPAEKFLKAIIDIPFAFKRVDAMLYISNFDTESACRQLRNSRMFIKLLQAVLMAGNRLNTGTNRGDAHAFKLDTLLKLIDVKGIDGKTTLLHFVVQEIARTEGRVSQVNQKSELCDEVESTKRGLEVVSSLSGELSSVKKAATMDIDLLLKEVGRLVNGLTKINEMVALNERFGSNKKFSDSMNAFLKKVGDDIVKIEGEKRVAVSMVKETTEYFHGSLTMEESQPLWIFMVVREFLLVLDRVSKEVGKINERTIVGSQSVTSVFHRFNGQQDFGLTA</sequence>
<evidence type="ECO:0000313" key="1">
    <source>
        <dbReference type="EMBL" id="KAI3683318.1"/>
    </source>
</evidence>
<keyword evidence="2" id="KW-1185">Reference proteome</keyword>
<dbReference type="Proteomes" id="UP001056120">
    <property type="component" value="Linkage Group LG28"/>
</dbReference>
<name>A0ACB8YD67_9ASTR</name>
<reference evidence="2" key="1">
    <citation type="journal article" date="2022" name="Mol. Ecol. Resour.">
        <title>The genomes of chicory, endive, great burdock and yacon provide insights into Asteraceae palaeo-polyploidization history and plant inulin production.</title>
        <authorList>
            <person name="Fan W."/>
            <person name="Wang S."/>
            <person name="Wang H."/>
            <person name="Wang A."/>
            <person name="Jiang F."/>
            <person name="Liu H."/>
            <person name="Zhao H."/>
            <person name="Xu D."/>
            <person name="Zhang Y."/>
        </authorList>
    </citation>
    <scope>NUCLEOTIDE SEQUENCE [LARGE SCALE GENOMIC DNA]</scope>
    <source>
        <strain evidence="2">cv. Yunnan</strain>
    </source>
</reference>